<dbReference type="PANTHER" id="PTHR30572:SF18">
    <property type="entry name" value="ABC-TYPE MACROLIDE FAMILY EXPORT SYSTEM PERMEASE COMPONENT 2"/>
    <property type="match status" value="1"/>
</dbReference>
<dbReference type="GO" id="GO:0022857">
    <property type="term" value="F:transmembrane transporter activity"/>
    <property type="evidence" value="ECO:0007669"/>
    <property type="project" value="TreeGrafter"/>
</dbReference>
<accession>A0A847RIY9</accession>
<dbReference type="InterPro" id="IPR003838">
    <property type="entry name" value="ABC3_permease_C"/>
</dbReference>
<dbReference type="AlphaFoldDB" id="A0A847RIY9"/>
<protein>
    <submittedName>
        <fullName evidence="9">FtsX-like permease family protein</fullName>
    </submittedName>
</protein>
<evidence type="ECO:0000256" key="2">
    <source>
        <dbReference type="ARBA" id="ARBA00022475"/>
    </source>
</evidence>
<feature type="domain" description="ABC3 transporter permease C-terminal" evidence="7">
    <location>
        <begin position="671"/>
        <end position="779"/>
    </location>
</feature>
<feature type="transmembrane region" description="Helical" evidence="6">
    <location>
        <begin position="750"/>
        <end position="772"/>
    </location>
</feature>
<feature type="transmembrane region" description="Helical" evidence="6">
    <location>
        <begin position="283"/>
        <end position="302"/>
    </location>
</feature>
<comment type="caution">
    <text evidence="9">The sequence shown here is derived from an EMBL/GenBank/DDBJ whole genome shotgun (WGS) entry which is preliminary data.</text>
</comment>
<dbReference type="PANTHER" id="PTHR30572">
    <property type="entry name" value="MEMBRANE COMPONENT OF TRANSPORTER-RELATED"/>
    <property type="match status" value="1"/>
</dbReference>
<gene>
    <name evidence="9" type="ORF">HGH92_01925</name>
</gene>
<dbReference type="Pfam" id="PF12704">
    <property type="entry name" value="MacB_PCD"/>
    <property type="match status" value="2"/>
</dbReference>
<feature type="domain" description="MacB-like periplasmic core" evidence="8">
    <location>
        <begin position="431"/>
        <end position="635"/>
    </location>
</feature>
<organism evidence="9 10">
    <name type="scientific">Chitinophaga varians</name>
    <dbReference type="NCBI Taxonomy" id="2202339"/>
    <lineage>
        <taxon>Bacteria</taxon>
        <taxon>Pseudomonadati</taxon>
        <taxon>Bacteroidota</taxon>
        <taxon>Chitinophagia</taxon>
        <taxon>Chitinophagales</taxon>
        <taxon>Chitinophagaceae</taxon>
        <taxon>Chitinophaga</taxon>
    </lineage>
</organism>
<evidence type="ECO:0000256" key="5">
    <source>
        <dbReference type="ARBA" id="ARBA00023136"/>
    </source>
</evidence>
<feature type="transmembrane region" description="Helical" evidence="6">
    <location>
        <begin position="422"/>
        <end position="442"/>
    </location>
</feature>
<dbReference type="GO" id="GO:0005886">
    <property type="term" value="C:plasma membrane"/>
    <property type="evidence" value="ECO:0007669"/>
    <property type="project" value="UniProtKB-SubCell"/>
</dbReference>
<reference evidence="9 10" key="1">
    <citation type="submission" date="2020-04" db="EMBL/GenBank/DDBJ databases">
        <authorList>
            <person name="Yin C."/>
        </authorList>
    </citation>
    <scope>NUCLEOTIDE SEQUENCE [LARGE SCALE GENOMIC DNA]</scope>
    <source>
        <strain evidence="9 10">Ae27</strain>
    </source>
</reference>
<evidence type="ECO:0000259" key="7">
    <source>
        <dbReference type="Pfam" id="PF02687"/>
    </source>
</evidence>
<dbReference type="EMBL" id="JABAIA010000001">
    <property type="protein sequence ID" value="NLR63053.1"/>
    <property type="molecule type" value="Genomic_DNA"/>
</dbReference>
<dbReference type="Proteomes" id="UP000570474">
    <property type="component" value="Unassembled WGS sequence"/>
</dbReference>
<keyword evidence="10" id="KW-1185">Reference proteome</keyword>
<evidence type="ECO:0000313" key="10">
    <source>
        <dbReference type="Proteomes" id="UP000570474"/>
    </source>
</evidence>
<keyword evidence="2" id="KW-1003">Cell membrane</keyword>
<keyword evidence="3 6" id="KW-0812">Transmembrane</keyword>
<keyword evidence="5 6" id="KW-0472">Membrane</keyword>
<feature type="domain" description="ABC3 transporter permease C-terminal" evidence="7">
    <location>
        <begin position="286"/>
        <end position="397"/>
    </location>
</feature>
<dbReference type="InterPro" id="IPR050250">
    <property type="entry name" value="Macrolide_Exporter_MacB"/>
</dbReference>
<feature type="transmembrane region" description="Helical" evidence="6">
    <location>
        <begin position="712"/>
        <end position="738"/>
    </location>
</feature>
<dbReference type="Pfam" id="PF02687">
    <property type="entry name" value="FtsX"/>
    <property type="match status" value="2"/>
</dbReference>
<dbReference type="InterPro" id="IPR025857">
    <property type="entry name" value="MacB_PCD"/>
</dbReference>
<keyword evidence="4 6" id="KW-1133">Transmembrane helix</keyword>
<feature type="transmembrane region" description="Helical" evidence="6">
    <location>
        <begin position="668"/>
        <end position="691"/>
    </location>
</feature>
<feature type="domain" description="MacB-like periplasmic core" evidence="8">
    <location>
        <begin position="20"/>
        <end position="236"/>
    </location>
</feature>
<evidence type="ECO:0000256" key="4">
    <source>
        <dbReference type="ARBA" id="ARBA00022989"/>
    </source>
</evidence>
<evidence type="ECO:0000256" key="3">
    <source>
        <dbReference type="ARBA" id="ARBA00022692"/>
    </source>
</evidence>
<dbReference type="RefSeq" id="WP_168869072.1">
    <property type="nucleotide sequence ID" value="NZ_JABAIA010000001.1"/>
</dbReference>
<evidence type="ECO:0000259" key="8">
    <source>
        <dbReference type="Pfam" id="PF12704"/>
    </source>
</evidence>
<feature type="transmembrane region" description="Helical" evidence="6">
    <location>
        <begin position="327"/>
        <end position="352"/>
    </location>
</feature>
<evidence type="ECO:0000256" key="1">
    <source>
        <dbReference type="ARBA" id="ARBA00004651"/>
    </source>
</evidence>
<name>A0A847RIY9_9BACT</name>
<evidence type="ECO:0000256" key="6">
    <source>
        <dbReference type="SAM" id="Phobius"/>
    </source>
</evidence>
<proteinExistence type="predicted"/>
<feature type="transmembrane region" description="Helical" evidence="6">
    <location>
        <begin position="21"/>
        <end position="43"/>
    </location>
</feature>
<feature type="transmembrane region" description="Helical" evidence="6">
    <location>
        <begin position="372"/>
        <end position="391"/>
    </location>
</feature>
<sequence length="791" mass="88285">MLLNYFKTAWRSLTNNKAYSALNIFGLAIGMAVALLIGLWVYYQFSFDRFLPGYQHTCQVMHKTVYNGDILTQRSTSYPLAEVLKKEVPGIRYVVQTDWTAWHGLVAKEKKLYLNGVTAGPDFLKVFEYPLLRGKAGDVLNDMHSIVLTASTAKALFGDTDPLDQIVRLDNQTDLKVTGILEDVPSNSTFQFNYIVPLNYMVKVLHWGTQWGNNSFQTFVSLEPHASFDQVSANMRMLLKKYSVEEYSIAKSELFMQPMSQWHLQADFKNGVVSGGLLDYVKMFSIIGLLVLLIACINFMNLSTARSEKRAREVGIRKAIGSHRNDLVFQFLLESLMITLISFVISLVLVQVTLPSFNALTNSNIRIPYDSAVFWGILTVYVLLTALLAGGRPAFYLSSFQPVKVLKGTLHTGKAAVLPRKVLVMVQFTCSVALMITTIVIYQQIQYAKDRPKGYDTQRLMMTDNSPDMNHNYDALKNDLLQTGVVSSVTKSSSPVTGIWVTNNIREWQGKQPGESLELGTTAVSDADYFKTTGMTVIAGRTFAGNLASDTDYIVLNESAVKRMRFKDPINQIIRWNEPKKTQKVIGVVKDALMGSPYSSVPPCMFLYNPDWANVITYRLAPGVPTDKAIAALTPVFNKHNPFYSYRYQFVNDAYADKFGFETLVGNLAGVFAVLAIFISCLGLFGLAAYMAEQRTKEIGIRKVLGASISQVWLLLSKDFVVLAVLSCIAAAPLTWYLLHRWLQQYEYRINISAGVLFVTALGAVAITIVTVSFQSIRAALADPVKSLKAE</sequence>
<evidence type="ECO:0000313" key="9">
    <source>
        <dbReference type="EMBL" id="NLR63053.1"/>
    </source>
</evidence>
<comment type="subcellular location">
    <subcellularLocation>
        <location evidence="1">Cell membrane</location>
        <topology evidence="1">Multi-pass membrane protein</topology>
    </subcellularLocation>
</comment>